<dbReference type="InterPro" id="IPR043129">
    <property type="entry name" value="ATPase_NBD"/>
</dbReference>
<evidence type="ECO:0000313" key="3">
    <source>
        <dbReference type="Proteomes" id="UP001500236"/>
    </source>
</evidence>
<dbReference type="RefSeq" id="WP_311024403.1">
    <property type="nucleotide sequence ID" value="NZ_BAAAVT010000002.1"/>
</dbReference>
<reference evidence="3" key="1">
    <citation type="journal article" date="2019" name="Int. J. Syst. Evol. Microbiol.">
        <title>The Global Catalogue of Microorganisms (GCM) 10K type strain sequencing project: providing services to taxonomists for standard genome sequencing and annotation.</title>
        <authorList>
            <consortium name="The Broad Institute Genomics Platform"/>
            <consortium name="The Broad Institute Genome Sequencing Center for Infectious Disease"/>
            <person name="Wu L."/>
            <person name="Ma J."/>
        </authorList>
    </citation>
    <scope>NUCLEOTIDE SEQUENCE [LARGE SCALE GENOMIC DNA]</scope>
    <source>
        <strain evidence="3">JCM 14309</strain>
    </source>
</reference>
<sequence length="302" mass="31515">MTHSDQSQPLAAQAVAPASFAVDDLPKRAIGIDVGGTGIKGGIVNLQKGKLTGERFRIPTPRPATPEAVAEVISTILEELLGREKAPSRDELAVGVLVPGIVIDNVVLSAANIDDSWIECDAGELLRPLPGDISTLNDADGAGLAEARYGAGAGRAGSVLTVTLGTGIGSALVHDGVLVPNSELGHLEFEGEVAEQKASAAARERVDMPWDEYGRLLDRYLTHVERLFSPSQFIIGGGISKRSEDFLPHVTSTRAPVVPAQLKNNAGIVGAALFGAEQRALARRSAAVDPQQEAAEKISADA</sequence>
<accession>A0ABP6LPW2</accession>
<comment type="caution">
    <text evidence="2">The sequence shown here is derived from an EMBL/GenBank/DDBJ whole genome shotgun (WGS) entry which is preliminary data.</text>
</comment>
<organism evidence="2 3">
    <name type="scientific">Nesterenkonia aethiopica</name>
    <dbReference type="NCBI Taxonomy" id="269144"/>
    <lineage>
        <taxon>Bacteria</taxon>
        <taxon>Bacillati</taxon>
        <taxon>Actinomycetota</taxon>
        <taxon>Actinomycetes</taxon>
        <taxon>Micrococcales</taxon>
        <taxon>Micrococcaceae</taxon>
        <taxon>Nesterenkonia</taxon>
    </lineage>
</organism>
<evidence type="ECO:0000313" key="2">
    <source>
        <dbReference type="EMBL" id="GAA3053689.1"/>
    </source>
</evidence>
<dbReference type="PANTHER" id="PTHR18964:SF146">
    <property type="entry name" value="POLYPHOSPHATE GLUCOKINASE"/>
    <property type="match status" value="1"/>
</dbReference>
<protein>
    <submittedName>
        <fullName evidence="2">ROK family protein</fullName>
    </submittedName>
</protein>
<name>A0ABP6LPW2_9MICC</name>
<dbReference type="NCBIfam" id="NF045942">
    <property type="entry name" value="PolPhglucPhase"/>
    <property type="match status" value="1"/>
</dbReference>
<keyword evidence="3" id="KW-1185">Reference proteome</keyword>
<dbReference type="CDD" id="cd24058">
    <property type="entry name" value="ASKHA_NBD_ROK_PPGK"/>
    <property type="match status" value="1"/>
</dbReference>
<dbReference type="EMBL" id="BAAAVT010000002">
    <property type="protein sequence ID" value="GAA3053689.1"/>
    <property type="molecule type" value="Genomic_DNA"/>
</dbReference>
<gene>
    <name evidence="2" type="ORF">GCM10010529_04640</name>
</gene>
<comment type="similarity">
    <text evidence="1">Belongs to the ROK (NagC/XylR) family.</text>
</comment>
<dbReference type="PANTHER" id="PTHR18964">
    <property type="entry name" value="ROK (REPRESSOR, ORF, KINASE) FAMILY"/>
    <property type="match status" value="1"/>
</dbReference>
<dbReference type="SUPFAM" id="SSF53067">
    <property type="entry name" value="Actin-like ATPase domain"/>
    <property type="match status" value="1"/>
</dbReference>
<dbReference type="InterPro" id="IPR000600">
    <property type="entry name" value="ROK"/>
</dbReference>
<dbReference type="Proteomes" id="UP001500236">
    <property type="component" value="Unassembled WGS sequence"/>
</dbReference>
<dbReference type="Pfam" id="PF00480">
    <property type="entry name" value="ROK"/>
    <property type="match status" value="1"/>
</dbReference>
<evidence type="ECO:0000256" key="1">
    <source>
        <dbReference type="ARBA" id="ARBA00006479"/>
    </source>
</evidence>
<proteinExistence type="inferred from homology"/>
<dbReference type="Gene3D" id="3.30.420.40">
    <property type="match status" value="2"/>
</dbReference>